<protein>
    <submittedName>
        <fullName evidence="1">Uncharacterized protein</fullName>
    </submittedName>
</protein>
<gene>
    <name evidence="1" type="ORF">B7P43_G01757</name>
</gene>
<keyword evidence="2" id="KW-1185">Reference proteome</keyword>
<evidence type="ECO:0000313" key="2">
    <source>
        <dbReference type="Proteomes" id="UP000235965"/>
    </source>
</evidence>
<organism evidence="1 2">
    <name type="scientific">Cryptotermes secundus</name>
    <dbReference type="NCBI Taxonomy" id="105785"/>
    <lineage>
        <taxon>Eukaryota</taxon>
        <taxon>Metazoa</taxon>
        <taxon>Ecdysozoa</taxon>
        <taxon>Arthropoda</taxon>
        <taxon>Hexapoda</taxon>
        <taxon>Insecta</taxon>
        <taxon>Pterygota</taxon>
        <taxon>Neoptera</taxon>
        <taxon>Polyneoptera</taxon>
        <taxon>Dictyoptera</taxon>
        <taxon>Blattodea</taxon>
        <taxon>Blattoidea</taxon>
        <taxon>Termitoidae</taxon>
        <taxon>Kalotermitidae</taxon>
        <taxon>Cryptotermitinae</taxon>
        <taxon>Cryptotermes</taxon>
    </lineage>
</organism>
<proteinExistence type="predicted"/>
<sequence>MQSLETRVPKIILQRAEEMYPPLKEGLLNSDSVKVENGMDVLSEGDSADTKSNNEVYTPLLTFPMQKAEPETISAVKLEDEVDVPKEYCFDMETDKAYIPSTFSMQKAKPKNCMDFLTVEPGSSSEACPTSSHDGNQIIDIKVEVSDTQDVEDPLLITLSEIKAEHESILHHQLIDGAEQPYLSSKSDLIVHK</sequence>
<feature type="non-terminal residue" evidence="1">
    <location>
        <position position="193"/>
    </location>
</feature>
<dbReference type="OrthoDB" id="8895262at2759"/>
<dbReference type="EMBL" id="NEVH01016288">
    <property type="protein sequence ID" value="PNF26354.1"/>
    <property type="molecule type" value="Genomic_DNA"/>
</dbReference>
<evidence type="ECO:0000313" key="1">
    <source>
        <dbReference type="EMBL" id="PNF26354.1"/>
    </source>
</evidence>
<dbReference type="AlphaFoldDB" id="A0A2J7QCP9"/>
<comment type="caution">
    <text evidence="1">The sequence shown here is derived from an EMBL/GenBank/DDBJ whole genome shotgun (WGS) entry which is preliminary data.</text>
</comment>
<dbReference type="Proteomes" id="UP000235965">
    <property type="component" value="Unassembled WGS sequence"/>
</dbReference>
<accession>A0A2J7QCP9</accession>
<reference evidence="1 2" key="1">
    <citation type="submission" date="2017-12" db="EMBL/GenBank/DDBJ databases">
        <title>Hemimetabolous genomes reveal molecular basis of termite eusociality.</title>
        <authorList>
            <person name="Harrison M.C."/>
            <person name="Jongepier E."/>
            <person name="Robertson H.M."/>
            <person name="Arning N."/>
            <person name="Bitard-Feildel T."/>
            <person name="Chao H."/>
            <person name="Childers C.P."/>
            <person name="Dinh H."/>
            <person name="Doddapaneni H."/>
            <person name="Dugan S."/>
            <person name="Gowin J."/>
            <person name="Greiner C."/>
            <person name="Han Y."/>
            <person name="Hu H."/>
            <person name="Hughes D.S.T."/>
            <person name="Huylmans A.-K."/>
            <person name="Kemena C."/>
            <person name="Kremer L.P.M."/>
            <person name="Lee S.L."/>
            <person name="Lopez-Ezquerra A."/>
            <person name="Mallet L."/>
            <person name="Monroy-Kuhn J.M."/>
            <person name="Moser A."/>
            <person name="Murali S.C."/>
            <person name="Muzny D.M."/>
            <person name="Otani S."/>
            <person name="Piulachs M.-D."/>
            <person name="Poelchau M."/>
            <person name="Qu J."/>
            <person name="Schaub F."/>
            <person name="Wada-Katsumata A."/>
            <person name="Worley K.C."/>
            <person name="Xie Q."/>
            <person name="Ylla G."/>
            <person name="Poulsen M."/>
            <person name="Gibbs R.A."/>
            <person name="Schal C."/>
            <person name="Richards S."/>
            <person name="Belles X."/>
            <person name="Korb J."/>
            <person name="Bornberg-Bauer E."/>
        </authorList>
    </citation>
    <scope>NUCLEOTIDE SEQUENCE [LARGE SCALE GENOMIC DNA]</scope>
    <source>
        <tissue evidence="1">Whole body</tissue>
    </source>
</reference>
<name>A0A2J7QCP9_9NEOP</name>